<evidence type="ECO:0000313" key="3">
    <source>
        <dbReference type="Proteomes" id="UP001595925"/>
    </source>
</evidence>
<feature type="region of interest" description="Disordered" evidence="1">
    <location>
        <begin position="1"/>
        <end position="42"/>
    </location>
</feature>
<gene>
    <name evidence="2" type="ORF">ACFPFO_11840</name>
</gene>
<comment type="caution">
    <text evidence="2">The sequence shown here is derived from an EMBL/GenBank/DDBJ whole genome shotgun (WGS) entry which is preliminary data.</text>
</comment>
<proteinExistence type="predicted"/>
<name>A0ABD5QFA7_9EURY</name>
<evidence type="ECO:0000256" key="1">
    <source>
        <dbReference type="SAM" id="MobiDB-lite"/>
    </source>
</evidence>
<organism evidence="2 3">
    <name type="scientific">Saliphagus infecundisoli</name>
    <dbReference type="NCBI Taxonomy" id="1849069"/>
    <lineage>
        <taxon>Archaea</taxon>
        <taxon>Methanobacteriati</taxon>
        <taxon>Methanobacteriota</taxon>
        <taxon>Stenosarchaea group</taxon>
        <taxon>Halobacteria</taxon>
        <taxon>Halobacteriales</taxon>
        <taxon>Natrialbaceae</taxon>
        <taxon>Saliphagus</taxon>
    </lineage>
</organism>
<accession>A0ABD5QFA7</accession>
<protein>
    <submittedName>
        <fullName evidence="2">Uncharacterized protein</fullName>
    </submittedName>
</protein>
<keyword evidence="3" id="KW-1185">Reference proteome</keyword>
<sequence>MADGTAAGPKNGLPANAGLVGVGDGTSSGGASRSEESTTDLS</sequence>
<reference evidence="2 3" key="1">
    <citation type="journal article" date="2019" name="Int. J. Syst. Evol. Microbiol.">
        <title>The Global Catalogue of Microorganisms (GCM) 10K type strain sequencing project: providing services to taxonomists for standard genome sequencing and annotation.</title>
        <authorList>
            <consortium name="The Broad Institute Genomics Platform"/>
            <consortium name="The Broad Institute Genome Sequencing Center for Infectious Disease"/>
            <person name="Wu L."/>
            <person name="Ma J."/>
        </authorList>
    </citation>
    <scope>NUCLEOTIDE SEQUENCE [LARGE SCALE GENOMIC DNA]</scope>
    <source>
        <strain evidence="2 3">CGMCC 1.15824</strain>
    </source>
</reference>
<dbReference type="EMBL" id="JBHSJG010000036">
    <property type="protein sequence ID" value="MFC4988437.1"/>
    <property type="molecule type" value="Genomic_DNA"/>
</dbReference>
<evidence type="ECO:0000313" key="2">
    <source>
        <dbReference type="EMBL" id="MFC4988437.1"/>
    </source>
</evidence>
<dbReference type="AlphaFoldDB" id="A0ABD5QFA7"/>
<dbReference type="Proteomes" id="UP001595925">
    <property type="component" value="Unassembled WGS sequence"/>
</dbReference>
<dbReference type="RefSeq" id="WP_263623529.1">
    <property type="nucleotide sequence ID" value="NZ_JAIVEF010000001.1"/>
</dbReference>